<feature type="non-terminal residue" evidence="1">
    <location>
        <position position="82"/>
    </location>
</feature>
<accession>A0AAW7XBH2</accession>
<sequence>YLQEDYFLKDTVKNEEVEYYVSLMESHKNIQCIQLTDQAVVADGDSEYKDLNKVKFKQRYRVSCQAALWRKSELLKLIREYE</sequence>
<dbReference type="Proteomes" id="UP001169760">
    <property type="component" value="Unassembled WGS sequence"/>
</dbReference>
<evidence type="ECO:0000313" key="1">
    <source>
        <dbReference type="EMBL" id="MDO6425220.1"/>
    </source>
</evidence>
<comment type="caution">
    <text evidence="1">The sequence shown here is derived from an EMBL/GenBank/DDBJ whole genome shotgun (WGS) entry which is preliminary data.</text>
</comment>
<name>A0AAW7XBH2_9GAMM</name>
<gene>
    <name evidence="1" type="ORF">Q4521_22270</name>
</gene>
<evidence type="ECO:0000313" key="2">
    <source>
        <dbReference type="Proteomes" id="UP001169760"/>
    </source>
</evidence>
<proteinExistence type="predicted"/>
<dbReference type="RefSeq" id="WP_303494675.1">
    <property type="nucleotide sequence ID" value="NZ_JAUOPB010000440.1"/>
</dbReference>
<feature type="non-terminal residue" evidence="1">
    <location>
        <position position="1"/>
    </location>
</feature>
<dbReference type="EMBL" id="JAUOPB010000440">
    <property type="protein sequence ID" value="MDO6425220.1"/>
    <property type="molecule type" value="Genomic_DNA"/>
</dbReference>
<protein>
    <submittedName>
        <fullName evidence="1">Uncharacterized protein</fullName>
    </submittedName>
</protein>
<reference evidence="1" key="1">
    <citation type="submission" date="2023-07" db="EMBL/GenBank/DDBJ databases">
        <title>Genome content predicts the carbon catabolic preferences of heterotrophic bacteria.</title>
        <authorList>
            <person name="Gralka M."/>
        </authorList>
    </citation>
    <scope>NUCLEOTIDE SEQUENCE</scope>
    <source>
        <strain evidence="1">I3M17_2</strain>
    </source>
</reference>
<organism evidence="1 2">
    <name type="scientific">Saccharophagus degradans</name>
    <dbReference type="NCBI Taxonomy" id="86304"/>
    <lineage>
        <taxon>Bacteria</taxon>
        <taxon>Pseudomonadati</taxon>
        <taxon>Pseudomonadota</taxon>
        <taxon>Gammaproteobacteria</taxon>
        <taxon>Cellvibrionales</taxon>
        <taxon>Cellvibrionaceae</taxon>
        <taxon>Saccharophagus</taxon>
    </lineage>
</organism>
<dbReference type="AlphaFoldDB" id="A0AAW7XBH2"/>